<proteinExistence type="predicted"/>
<reference evidence="2" key="1">
    <citation type="submission" date="2016-10" db="EMBL/GenBank/DDBJ databases">
        <authorList>
            <person name="Varghese N."/>
            <person name="Submissions S."/>
        </authorList>
    </citation>
    <scope>NUCLEOTIDE SEQUENCE [LARGE SCALE GENOMIC DNA]</scope>
    <source>
        <strain evidence="2">DSM 45237</strain>
    </source>
</reference>
<dbReference type="EMBL" id="FNUC01000003">
    <property type="protein sequence ID" value="SEE70252.1"/>
    <property type="molecule type" value="Genomic_DNA"/>
</dbReference>
<accession>A0A1H5KZJ7</accession>
<evidence type="ECO:0000313" key="2">
    <source>
        <dbReference type="Proteomes" id="UP000181980"/>
    </source>
</evidence>
<name>A0A1H5KZJ7_9ACTN</name>
<dbReference type="AlphaFoldDB" id="A0A1H5KZJ7"/>
<sequence length="142" mass="15087">MKRIEVRVGDAAARYTLLEDAPKTADAFWESLPIEGTITHARWAGSAVWVKTPNQPIAALDDIELPVTSIYPGTIVVRPNPRGVAELFMSYGVAESRGPVGRTYATPVAELDGDGADLLAAFGATWQGGSTEVSITRAEDAS</sequence>
<dbReference type="Proteomes" id="UP000181980">
    <property type="component" value="Unassembled WGS sequence"/>
</dbReference>
<protein>
    <recommendedName>
        <fullName evidence="3">DUF3830 family protein</fullName>
    </recommendedName>
</protein>
<keyword evidence="2" id="KW-1185">Reference proteome</keyword>
<evidence type="ECO:0008006" key="3">
    <source>
        <dbReference type="Google" id="ProtNLM"/>
    </source>
</evidence>
<evidence type="ECO:0000313" key="1">
    <source>
        <dbReference type="EMBL" id="SEE70252.1"/>
    </source>
</evidence>
<dbReference type="RefSeq" id="WP_171906796.1">
    <property type="nucleotide sequence ID" value="NZ_FNUC01000003.1"/>
</dbReference>
<dbReference type="Gene3D" id="2.40.100.20">
    <property type="match status" value="1"/>
</dbReference>
<gene>
    <name evidence="1" type="ORF">SAMN04488561_2333</name>
</gene>
<dbReference type="InterPro" id="IPR024532">
    <property type="entry name" value="DUF3830"/>
</dbReference>
<dbReference type="Pfam" id="PF12903">
    <property type="entry name" value="DUF3830"/>
    <property type="match status" value="1"/>
</dbReference>
<organism evidence="1 2">
    <name type="scientific">Jiangella alba</name>
    <dbReference type="NCBI Taxonomy" id="561176"/>
    <lineage>
        <taxon>Bacteria</taxon>
        <taxon>Bacillati</taxon>
        <taxon>Actinomycetota</taxon>
        <taxon>Actinomycetes</taxon>
        <taxon>Jiangellales</taxon>
        <taxon>Jiangellaceae</taxon>
        <taxon>Jiangella</taxon>
    </lineage>
</organism>
<dbReference type="STRING" id="561176.SAMN04488561_2333"/>